<feature type="domain" description="Major facilitator superfamily (MFS) profile" evidence="6">
    <location>
        <begin position="104"/>
        <end position="435"/>
    </location>
</feature>
<feature type="transmembrane region" description="Helical" evidence="5">
    <location>
        <begin position="183"/>
        <end position="202"/>
    </location>
</feature>
<dbReference type="Gene3D" id="1.20.1250.20">
    <property type="entry name" value="MFS general substrate transporter like domains"/>
    <property type="match status" value="1"/>
</dbReference>
<dbReference type="GO" id="GO:0016020">
    <property type="term" value="C:membrane"/>
    <property type="evidence" value="ECO:0007669"/>
    <property type="project" value="UniProtKB-SubCell"/>
</dbReference>
<comment type="subcellular location">
    <subcellularLocation>
        <location evidence="1">Membrane</location>
        <topology evidence="1">Multi-pass membrane protein</topology>
    </subcellularLocation>
</comment>
<evidence type="ECO:0000313" key="7">
    <source>
        <dbReference type="EMBL" id="GCB67700.1"/>
    </source>
</evidence>
<dbReference type="STRING" id="75743.A0A401P3M9"/>
<dbReference type="InterPro" id="IPR005828">
    <property type="entry name" value="MFS_sugar_transport-like"/>
</dbReference>
<feature type="transmembrane region" description="Helical" evidence="5">
    <location>
        <begin position="383"/>
        <end position="404"/>
    </location>
</feature>
<dbReference type="SUPFAM" id="SSF103473">
    <property type="entry name" value="MFS general substrate transporter"/>
    <property type="match status" value="1"/>
</dbReference>
<evidence type="ECO:0000259" key="6">
    <source>
        <dbReference type="PROSITE" id="PS50850"/>
    </source>
</evidence>
<dbReference type="PANTHER" id="PTHR24064">
    <property type="entry name" value="SOLUTE CARRIER FAMILY 22 MEMBER"/>
    <property type="match status" value="1"/>
</dbReference>
<evidence type="ECO:0000256" key="1">
    <source>
        <dbReference type="ARBA" id="ARBA00004141"/>
    </source>
</evidence>
<feature type="transmembrane region" description="Helical" evidence="5">
    <location>
        <begin position="413"/>
        <end position="433"/>
    </location>
</feature>
<dbReference type="InterPro" id="IPR005829">
    <property type="entry name" value="Sugar_transporter_CS"/>
</dbReference>
<feature type="transmembrane region" description="Helical" evidence="5">
    <location>
        <begin position="241"/>
        <end position="264"/>
    </location>
</feature>
<sequence length="435" mass="48621">MIRRSLATKSYIGSKEQSHTCHDIQFNSVPVDRDSQRARNASLPSWRAGDIPNHWCRGSPGTVELREKCGWSLEQERNYTVPLEKPGSSSHSQCEHYNIDWNATFLSCDYPVPLLTNNSGDVLRTPCQNGWFFDGSRTTIISEYELVCEDAWKVDMSQACLEIGFFLGALITGYAADRFGRKLCLLACLAGTGISGIAVAVAPTYPAFVIFQILEGLFGRGICLINSVIATELVGPRYRRVVIFVTQVVFSLGLMLFPGFAYMIRSWKGIQMAITVPHFVLLLYYCLIPESPRWLLSRKRIKEALKIAQDVAEQNGKSLPSTYKEMIRGENSSEEIKNPSLLDLFRTPQMRKRTLILMYSWFTSNVVYLGLILRLGIQGGDSYVDLFVAGAVELPATLLGFLLVERVGRRSPFVVSHIVAGTFCLLAACISEGKR</sequence>
<keyword evidence="2 5" id="KW-0812">Transmembrane</keyword>
<dbReference type="PROSITE" id="PS00216">
    <property type="entry name" value="SUGAR_TRANSPORT_1"/>
    <property type="match status" value="2"/>
</dbReference>
<feature type="transmembrane region" description="Helical" evidence="5">
    <location>
        <begin position="270"/>
        <end position="288"/>
    </location>
</feature>
<evidence type="ECO:0000256" key="2">
    <source>
        <dbReference type="ARBA" id="ARBA00022692"/>
    </source>
</evidence>
<evidence type="ECO:0000313" key="8">
    <source>
        <dbReference type="Proteomes" id="UP000288216"/>
    </source>
</evidence>
<comment type="caution">
    <text evidence="7">The sequence shown here is derived from an EMBL/GenBank/DDBJ whole genome shotgun (WGS) entry which is preliminary data.</text>
</comment>
<organism evidence="7 8">
    <name type="scientific">Scyliorhinus torazame</name>
    <name type="common">Cloudy catshark</name>
    <name type="synonym">Catulus torazame</name>
    <dbReference type="NCBI Taxonomy" id="75743"/>
    <lineage>
        <taxon>Eukaryota</taxon>
        <taxon>Metazoa</taxon>
        <taxon>Chordata</taxon>
        <taxon>Craniata</taxon>
        <taxon>Vertebrata</taxon>
        <taxon>Chondrichthyes</taxon>
        <taxon>Elasmobranchii</taxon>
        <taxon>Galeomorphii</taxon>
        <taxon>Galeoidea</taxon>
        <taxon>Carcharhiniformes</taxon>
        <taxon>Scyliorhinidae</taxon>
        <taxon>Scyliorhinus</taxon>
    </lineage>
</organism>
<dbReference type="EMBL" id="BFAA01008446">
    <property type="protein sequence ID" value="GCB67700.1"/>
    <property type="molecule type" value="Genomic_DNA"/>
</dbReference>
<protein>
    <recommendedName>
        <fullName evidence="6">Major facilitator superfamily (MFS) profile domain-containing protein</fullName>
    </recommendedName>
</protein>
<dbReference type="Proteomes" id="UP000288216">
    <property type="component" value="Unassembled WGS sequence"/>
</dbReference>
<keyword evidence="8" id="KW-1185">Reference proteome</keyword>
<evidence type="ECO:0000256" key="3">
    <source>
        <dbReference type="ARBA" id="ARBA00022989"/>
    </source>
</evidence>
<feature type="transmembrane region" description="Helical" evidence="5">
    <location>
        <begin position="208"/>
        <end position="229"/>
    </location>
</feature>
<dbReference type="PROSITE" id="PS50850">
    <property type="entry name" value="MFS"/>
    <property type="match status" value="1"/>
</dbReference>
<dbReference type="OrthoDB" id="5141738at2759"/>
<dbReference type="Pfam" id="PF00083">
    <property type="entry name" value="Sugar_tr"/>
    <property type="match status" value="1"/>
</dbReference>
<evidence type="ECO:0000256" key="4">
    <source>
        <dbReference type="ARBA" id="ARBA00023136"/>
    </source>
</evidence>
<gene>
    <name evidence="7" type="ORF">scyTo_0015146</name>
</gene>
<accession>A0A401P3M9</accession>
<dbReference type="InterPro" id="IPR020846">
    <property type="entry name" value="MFS_dom"/>
</dbReference>
<proteinExistence type="predicted"/>
<feature type="transmembrane region" description="Helical" evidence="5">
    <location>
        <begin position="356"/>
        <end position="377"/>
    </location>
</feature>
<keyword evidence="4 5" id="KW-0472">Membrane</keyword>
<dbReference type="GO" id="GO:0022857">
    <property type="term" value="F:transmembrane transporter activity"/>
    <property type="evidence" value="ECO:0007669"/>
    <property type="project" value="InterPro"/>
</dbReference>
<keyword evidence="3 5" id="KW-1133">Transmembrane helix</keyword>
<reference evidence="7 8" key="1">
    <citation type="journal article" date="2018" name="Nat. Ecol. Evol.">
        <title>Shark genomes provide insights into elasmobranch evolution and the origin of vertebrates.</title>
        <authorList>
            <person name="Hara Y"/>
            <person name="Yamaguchi K"/>
            <person name="Onimaru K"/>
            <person name="Kadota M"/>
            <person name="Koyanagi M"/>
            <person name="Keeley SD"/>
            <person name="Tatsumi K"/>
            <person name="Tanaka K"/>
            <person name="Motone F"/>
            <person name="Kageyama Y"/>
            <person name="Nozu R"/>
            <person name="Adachi N"/>
            <person name="Nishimura O"/>
            <person name="Nakagawa R"/>
            <person name="Tanegashima C"/>
            <person name="Kiyatake I"/>
            <person name="Matsumoto R"/>
            <person name="Murakumo K"/>
            <person name="Nishida K"/>
            <person name="Terakita A"/>
            <person name="Kuratani S"/>
            <person name="Sato K"/>
            <person name="Hyodo S Kuraku.S."/>
        </authorList>
    </citation>
    <scope>NUCLEOTIDE SEQUENCE [LARGE SCALE GENOMIC DNA]</scope>
</reference>
<evidence type="ECO:0000256" key="5">
    <source>
        <dbReference type="SAM" id="Phobius"/>
    </source>
</evidence>
<name>A0A401P3M9_SCYTO</name>
<dbReference type="InterPro" id="IPR036259">
    <property type="entry name" value="MFS_trans_sf"/>
</dbReference>
<dbReference type="OMA" id="YYGVSMK"/>
<dbReference type="AlphaFoldDB" id="A0A401P3M9"/>